<protein>
    <submittedName>
        <fullName evidence="2">Uncharacterized protein</fullName>
    </submittedName>
</protein>
<keyword evidence="1" id="KW-1133">Transmembrane helix</keyword>
<keyword evidence="1" id="KW-0812">Transmembrane</keyword>
<feature type="transmembrane region" description="Helical" evidence="1">
    <location>
        <begin position="158"/>
        <end position="178"/>
    </location>
</feature>
<organism evidence="2 3">
    <name type="scientific">Obba rivulosa</name>
    <dbReference type="NCBI Taxonomy" id="1052685"/>
    <lineage>
        <taxon>Eukaryota</taxon>
        <taxon>Fungi</taxon>
        <taxon>Dikarya</taxon>
        <taxon>Basidiomycota</taxon>
        <taxon>Agaricomycotina</taxon>
        <taxon>Agaricomycetes</taxon>
        <taxon>Polyporales</taxon>
        <taxon>Gelatoporiaceae</taxon>
        <taxon>Obba</taxon>
    </lineage>
</organism>
<dbReference type="EMBL" id="KV722389">
    <property type="protein sequence ID" value="OCH91221.1"/>
    <property type="molecule type" value="Genomic_DNA"/>
</dbReference>
<dbReference type="Proteomes" id="UP000250043">
    <property type="component" value="Unassembled WGS sequence"/>
</dbReference>
<keyword evidence="1" id="KW-0472">Membrane</keyword>
<name>A0A8E2AV92_9APHY</name>
<gene>
    <name evidence="2" type="ORF">OBBRIDRAFT_729148</name>
</gene>
<dbReference type="AlphaFoldDB" id="A0A8E2AV92"/>
<evidence type="ECO:0000256" key="1">
    <source>
        <dbReference type="SAM" id="Phobius"/>
    </source>
</evidence>
<proteinExistence type="predicted"/>
<reference evidence="2 3" key="1">
    <citation type="submission" date="2016-07" db="EMBL/GenBank/DDBJ databases">
        <title>Draft genome of the white-rot fungus Obba rivulosa 3A-2.</title>
        <authorList>
            <consortium name="DOE Joint Genome Institute"/>
            <person name="Miettinen O."/>
            <person name="Riley R."/>
            <person name="Acob R."/>
            <person name="Barry K."/>
            <person name="Cullen D."/>
            <person name="De Vries R."/>
            <person name="Hainaut M."/>
            <person name="Hatakka A."/>
            <person name="Henrissat B."/>
            <person name="Hilden K."/>
            <person name="Kuo R."/>
            <person name="Labutti K."/>
            <person name="Lipzen A."/>
            <person name="Makela M.R."/>
            <person name="Sandor L."/>
            <person name="Spatafora J.W."/>
            <person name="Grigoriev I.V."/>
            <person name="Hibbett D.S."/>
        </authorList>
    </citation>
    <scope>NUCLEOTIDE SEQUENCE [LARGE SCALE GENOMIC DNA]</scope>
    <source>
        <strain evidence="2 3">3A-2</strain>
    </source>
</reference>
<accession>A0A8E2AV92</accession>
<dbReference type="OrthoDB" id="3358048at2759"/>
<sequence>MSLRQRIPFRFAENEEAEDDRVLDEQEQEELIDRLRSQDATANQLYLQLLRVPLALSCALHIIFLFKDPKESPLYALFPAQTPIPSIPRSPLFALLNVLLQLNLVLHTFPPQHPLFLYISRLEPPFSLPLPFSHPVALVTPAVAPTLSLLLRRSWLDFAWWCMALVMTMLVYTVQVWIRSSDEQIRELEGMRYRAPGA</sequence>
<keyword evidence="3" id="KW-1185">Reference proteome</keyword>
<evidence type="ECO:0000313" key="3">
    <source>
        <dbReference type="Proteomes" id="UP000250043"/>
    </source>
</evidence>
<evidence type="ECO:0000313" key="2">
    <source>
        <dbReference type="EMBL" id="OCH91221.1"/>
    </source>
</evidence>